<dbReference type="OMA" id="CKPEPRQ"/>
<reference evidence="2 3" key="1">
    <citation type="submission" date="2018-04" db="EMBL/GenBank/DDBJ databases">
        <title>The genome of golden apple snail Pomacea canaliculata provides insight into stress tolerance and invasive adaptation.</title>
        <authorList>
            <person name="Liu C."/>
            <person name="Liu B."/>
            <person name="Ren Y."/>
            <person name="Zhang Y."/>
            <person name="Wang H."/>
            <person name="Li S."/>
            <person name="Jiang F."/>
            <person name="Yin L."/>
            <person name="Zhang G."/>
            <person name="Qian W."/>
            <person name="Fan W."/>
        </authorList>
    </citation>
    <scope>NUCLEOTIDE SEQUENCE [LARGE SCALE GENOMIC DNA]</scope>
    <source>
        <strain evidence="2">SZHN2017</strain>
        <tissue evidence="2">Muscle</tissue>
    </source>
</reference>
<proteinExistence type="predicted"/>
<keyword evidence="1" id="KW-0812">Transmembrane</keyword>
<evidence type="ECO:0000313" key="2">
    <source>
        <dbReference type="EMBL" id="PVD32621.1"/>
    </source>
</evidence>
<dbReference type="Proteomes" id="UP000245119">
    <property type="component" value="Linkage Group LG4"/>
</dbReference>
<dbReference type="EMBL" id="PZQS01000004">
    <property type="protein sequence ID" value="PVD32621.1"/>
    <property type="molecule type" value="Genomic_DNA"/>
</dbReference>
<accession>A0A2T7PGT3</accession>
<evidence type="ECO:0008006" key="4">
    <source>
        <dbReference type="Google" id="ProtNLM"/>
    </source>
</evidence>
<keyword evidence="3" id="KW-1185">Reference proteome</keyword>
<evidence type="ECO:0000256" key="1">
    <source>
        <dbReference type="SAM" id="Phobius"/>
    </source>
</evidence>
<organism evidence="2 3">
    <name type="scientific">Pomacea canaliculata</name>
    <name type="common">Golden apple snail</name>
    <dbReference type="NCBI Taxonomy" id="400727"/>
    <lineage>
        <taxon>Eukaryota</taxon>
        <taxon>Metazoa</taxon>
        <taxon>Spiralia</taxon>
        <taxon>Lophotrochozoa</taxon>
        <taxon>Mollusca</taxon>
        <taxon>Gastropoda</taxon>
        <taxon>Caenogastropoda</taxon>
        <taxon>Architaenioglossa</taxon>
        <taxon>Ampullarioidea</taxon>
        <taxon>Ampullariidae</taxon>
        <taxon>Pomacea</taxon>
    </lineage>
</organism>
<gene>
    <name evidence="2" type="ORF">C0Q70_08064</name>
</gene>
<dbReference type="AlphaFoldDB" id="A0A2T7PGT3"/>
<sequence length="379" mass="42750">MLGFKFLTLQKRKFLLVIVVVASVNVIAFFAIGLKITLQKANKGSIEYRQLHPDEQKVLVYHCPWDVKCGGLGDRQKGIVGGFVLSAMLNRTFKIHMPLHPECNLDFFLTPSELDWRVRSTELAHPDQQSLLAMDGDNIDVIQSLLKKDNLQAELPSTYVLFRSNMEIVQYLLQHPAAKKVEWLQGKSVPDIYKEVITRLFTPSERIQKKLQKLQSDFRAGNASLICAQVRLGQSETFEDTEQFLNVQVFPVLADFLAPYSTAATSRIFISSDSKKIVELATARFPTVAVTVPGPITHVDRSKGGDTCEGTEKAVVEQFLLASCDMLVISESGFAKIAAFLRGRDDGLYIVYNKATFFSHKIVVESYRRDEPAFPNRRW</sequence>
<evidence type="ECO:0000313" key="3">
    <source>
        <dbReference type="Proteomes" id="UP000245119"/>
    </source>
</evidence>
<protein>
    <recommendedName>
        <fullName evidence="4">L-Fucosyltransferase</fullName>
    </recommendedName>
</protein>
<feature type="transmembrane region" description="Helical" evidence="1">
    <location>
        <begin position="14"/>
        <end position="34"/>
    </location>
</feature>
<keyword evidence="1" id="KW-1133">Transmembrane helix</keyword>
<dbReference type="STRING" id="400727.A0A2T7PGT3"/>
<comment type="caution">
    <text evidence="2">The sequence shown here is derived from an EMBL/GenBank/DDBJ whole genome shotgun (WGS) entry which is preliminary data.</text>
</comment>
<name>A0A2T7PGT3_POMCA</name>
<dbReference type="Gene3D" id="3.40.50.11350">
    <property type="match status" value="1"/>
</dbReference>
<keyword evidence="1" id="KW-0472">Membrane</keyword>
<dbReference type="OrthoDB" id="9979734at2759"/>